<dbReference type="GO" id="GO:0005524">
    <property type="term" value="F:ATP binding"/>
    <property type="evidence" value="ECO:0007669"/>
    <property type="project" value="InterPro"/>
</dbReference>
<dbReference type="GO" id="GO:0004383">
    <property type="term" value="F:guanylate cyclase activity"/>
    <property type="evidence" value="ECO:0007669"/>
    <property type="project" value="UniProtKB-EC"/>
</dbReference>
<dbReference type="Gene3D" id="3.30.70.1230">
    <property type="entry name" value="Nucleotide cyclase"/>
    <property type="match status" value="1"/>
</dbReference>
<feature type="transmembrane region" description="Helical" evidence="16">
    <location>
        <begin position="496"/>
        <end position="517"/>
    </location>
</feature>
<dbReference type="InterPro" id="IPR028082">
    <property type="entry name" value="Peripla_BP_I"/>
</dbReference>
<dbReference type="GO" id="GO:0035556">
    <property type="term" value="P:intracellular signal transduction"/>
    <property type="evidence" value="ECO:0007669"/>
    <property type="project" value="InterPro"/>
</dbReference>
<evidence type="ECO:0000256" key="8">
    <source>
        <dbReference type="ARBA" id="ARBA00023134"/>
    </source>
</evidence>
<evidence type="ECO:0000313" key="21">
    <source>
        <dbReference type="Proteomes" id="UP001321473"/>
    </source>
</evidence>
<dbReference type="PANTHER" id="PTHR11920">
    <property type="entry name" value="GUANYLYL CYCLASE"/>
    <property type="match status" value="1"/>
</dbReference>
<keyword evidence="6" id="KW-0547">Nucleotide-binding</keyword>
<evidence type="ECO:0000256" key="16">
    <source>
        <dbReference type="SAM" id="Phobius"/>
    </source>
</evidence>
<organism evidence="20 21">
    <name type="scientific">Amblyomma americanum</name>
    <name type="common">Lone star tick</name>
    <dbReference type="NCBI Taxonomy" id="6943"/>
    <lineage>
        <taxon>Eukaryota</taxon>
        <taxon>Metazoa</taxon>
        <taxon>Ecdysozoa</taxon>
        <taxon>Arthropoda</taxon>
        <taxon>Chelicerata</taxon>
        <taxon>Arachnida</taxon>
        <taxon>Acari</taxon>
        <taxon>Parasitiformes</taxon>
        <taxon>Ixodida</taxon>
        <taxon>Ixodoidea</taxon>
        <taxon>Ixodidae</taxon>
        <taxon>Amblyomminae</taxon>
        <taxon>Amblyomma</taxon>
    </lineage>
</organism>
<accession>A0AAQ4DWL8</accession>
<sequence length="1230" mass="136867">MARRHPEALLSPVLLAMTLLLSLPPLPREALGSAQLSPTSVARNLGFLLPCNKSESQENLTDDRPEVAIAFLGTFNNSRMLGKMVSGAVPLAISHINRDDSLLPGYRVTFRPENVGQVGTSSAIRKMTALWQSGVVAFIGPDENCYAEALVADAWNLPMITYRCSDLRVSGRSFQTFARTLPPLSKVSKSVISLLRHYHWDQVVLVVSDRGDNRLIADVLSAQAREHNVSVQHTYYVPNDYRDDANGTIRRIIRDSHASTRVYVLLAETGVLVDFVRLMHHARLLEGGEYVIVSVEEEDTYDRRNKYQYMKKDWEDSSIVRPFPFRSVLLLSPRVPSEEHYSRFSEDVLSYAGTQPLCIPMHTELKFKVPIYAGLTYDAVMLWAHAATQVLRENGSLSNGTAVGLKIRGSLYRSALGFDIRVDENGDAEGNYTVLGFSLPGDDHLTPVGRFTMAENASSLPVFRPEKPIAWLRGAPPVGEPKCGFKNDKCSSKQDWRVLVICITCACVVLVLGVFAFRHYHYEYKLARLLWKVDMEEVMVLRTNSELSLQNGNGGLLETTRLGFAFPDEQHLLKLRRRLQSAAHWGWAANTQAAPDADSAPTATRRGRIGFYKGNVVHIKHVYKKSVDLTRSIRKELIQVREMRHENITPFIGACVDPPNICILTLFCARGSLEDVLKNEDLDLDSMFVSSLVADLIKGMIYIHDSEVVSHGNLRSSNCLVDSRWVLQISDFGLHEFRAAQTCVPQAVSENAYRGLLWRAPELLRSASPPARGTQKGDVYSFGIVLYEIIGRQGPWGYKAPSTHEVIELVRRRSAVPFRPPVESLSCADYVLRCMQECWDENPDSRPDFRFVNVKLRQMQAGLKPNIFDNMIAMMEKYACNLESLVQERTTQLVEEKKKTERLLHRMLPRSVAEQLKRGERVEAESFDSVTIYFSDIVGFTALSAVSSPLQVVELLNDVYTCFDSIIGAYDVYKVETIGDAYMVVSGLPIRNGLRHAGQIASMALHLLAAMRCFEIRHRRGERLKLRIGIHSGPCVAGVVGLKMPRYCLFGDTVNTASRMESSGEALKIHVSEACKEILDRLGGYYLTERGIIQIKGKGEMRTFWLLGREGGEPTPPATSAGGANSSAASLADAVSSSGVEAAGIRDELLTALGGRASSDEASCLLSDGPHGSSSPRRYAAVHNGSCLSLFHECKRSLLKELRRDYCARPSGYRSAPVIVCRDRPAVEPC</sequence>
<dbReference type="SUPFAM" id="SSF53822">
    <property type="entry name" value="Periplasmic binding protein-like I"/>
    <property type="match status" value="1"/>
</dbReference>
<evidence type="ECO:0000256" key="2">
    <source>
        <dbReference type="ARBA" id="ARBA00004479"/>
    </source>
</evidence>
<comment type="similarity">
    <text evidence="14">Belongs to the adenylyl cyclase class-4/guanylyl cyclase family.</text>
</comment>
<evidence type="ECO:0000256" key="13">
    <source>
        <dbReference type="ARBA" id="ARBA00023293"/>
    </source>
</evidence>
<name>A0AAQ4DWL8_AMBAM</name>
<evidence type="ECO:0000256" key="15">
    <source>
        <dbReference type="RuleBase" id="RU003431"/>
    </source>
</evidence>
<proteinExistence type="inferred from homology"/>
<dbReference type="GO" id="GO:0005886">
    <property type="term" value="C:plasma membrane"/>
    <property type="evidence" value="ECO:0007669"/>
    <property type="project" value="TreeGrafter"/>
</dbReference>
<dbReference type="PROSITE" id="PS00452">
    <property type="entry name" value="GUANYLATE_CYCLASE_1"/>
    <property type="match status" value="1"/>
</dbReference>
<evidence type="ECO:0000256" key="17">
    <source>
        <dbReference type="SAM" id="SignalP"/>
    </source>
</evidence>
<evidence type="ECO:0000256" key="9">
    <source>
        <dbReference type="ARBA" id="ARBA00023136"/>
    </source>
</evidence>
<dbReference type="GO" id="GO:0007168">
    <property type="term" value="P:receptor guanylyl cyclase signaling pathway"/>
    <property type="evidence" value="ECO:0007669"/>
    <property type="project" value="TreeGrafter"/>
</dbReference>
<dbReference type="SUPFAM" id="SSF56112">
    <property type="entry name" value="Protein kinase-like (PK-like)"/>
    <property type="match status" value="1"/>
</dbReference>
<dbReference type="GO" id="GO:0005525">
    <property type="term" value="F:GTP binding"/>
    <property type="evidence" value="ECO:0007669"/>
    <property type="project" value="UniProtKB-KW"/>
</dbReference>
<dbReference type="Proteomes" id="UP001321473">
    <property type="component" value="Unassembled WGS sequence"/>
</dbReference>
<evidence type="ECO:0000256" key="14">
    <source>
        <dbReference type="RuleBase" id="RU000405"/>
    </source>
</evidence>
<evidence type="ECO:0000256" key="5">
    <source>
        <dbReference type="ARBA" id="ARBA00022729"/>
    </source>
</evidence>
<dbReference type="PROSITE" id="PS50011">
    <property type="entry name" value="PROTEIN_KINASE_DOM"/>
    <property type="match status" value="1"/>
</dbReference>
<keyword evidence="9 16" id="KW-0472">Membrane</keyword>
<evidence type="ECO:0000256" key="6">
    <source>
        <dbReference type="ARBA" id="ARBA00022741"/>
    </source>
</evidence>
<keyword evidence="5 17" id="KW-0732">Signal</keyword>
<dbReference type="SUPFAM" id="SSF55073">
    <property type="entry name" value="Nucleotide cyclase"/>
    <property type="match status" value="1"/>
</dbReference>
<dbReference type="PROSITE" id="PS50125">
    <property type="entry name" value="GUANYLATE_CYCLASE_2"/>
    <property type="match status" value="1"/>
</dbReference>
<comment type="catalytic activity">
    <reaction evidence="1 15">
        <text>GTP = 3',5'-cyclic GMP + diphosphate</text>
        <dbReference type="Rhea" id="RHEA:13665"/>
        <dbReference type="ChEBI" id="CHEBI:33019"/>
        <dbReference type="ChEBI" id="CHEBI:37565"/>
        <dbReference type="ChEBI" id="CHEBI:57746"/>
        <dbReference type="EC" id="4.6.1.2"/>
    </reaction>
</comment>
<evidence type="ECO:0000313" key="20">
    <source>
        <dbReference type="EMBL" id="KAK8766858.1"/>
    </source>
</evidence>
<dbReference type="FunFam" id="1.10.510.10:FF:000420">
    <property type="entry name" value="Guanylate cyclase"/>
    <property type="match status" value="1"/>
</dbReference>
<feature type="domain" description="Protein kinase" evidence="18">
    <location>
        <begin position="524"/>
        <end position="863"/>
    </location>
</feature>
<feature type="chain" id="PRO_5043042900" description="Guanylate cyclase" evidence="17">
    <location>
        <begin position="23"/>
        <end position="1230"/>
    </location>
</feature>
<dbReference type="Gene3D" id="3.40.50.2300">
    <property type="match status" value="2"/>
</dbReference>
<keyword evidence="10" id="KW-0675">Receptor</keyword>
<evidence type="ECO:0000256" key="11">
    <source>
        <dbReference type="ARBA" id="ARBA00023180"/>
    </source>
</evidence>
<dbReference type="GO" id="GO:0004016">
    <property type="term" value="F:adenylate cyclase activity"/>
    <property type="evidence" value="ECO:0007669"/>
    <property type="project" value="TreeGrafter"/>
</dbReference>
<comment type="subcellular location">
    <subcellularLocation>
        <location evidence="2">Membrane</location>
        <topology evidence="2">Single-pass type I membrane protein</topology>
    </subcellularLocation>
</comment>
<keyword evidence="13 15" id="KW-0141">cGMP biosynthesis</keyword>
<evidence type="ECO:0000256" key="1">
    <source>
        <dbReference type="ARBA" id="ARBA00001436"/>
    </source>
</evidence>
<dbReference type="EMBL" id="JARKHS020025928">
    <property type="protein sequence ID" value="KAK8766858.1"/>
    <property type="molecule type" value="Genomic_DNA"/>
</dbReference>
<dbReference type="SMART" id="SM00044">
    <property type="entry name" value="CYCc"/>
    <property type="match status" value="1"/>
</dbReference>
<dbReference type="Gene3D" id="1.10.510.10">
    <property type="entry name" value="Transferase(Phosphotransferase) domain 1"/>
    <property type="match status" value="1"/>
</dbReference>
<dbReference type="Pfam" id="PF01094">
    <property type="entry name" value="ANF_receptor"/>
    <property type="match status" value="1"/>
</dbReference>
<dbReference type="InterPro" id="IPR011009">
    <property type="entry name" value="Kinase-like_dom_sf"/>
</dbReference>
<dbReference type="CDD" id="cd14042">
    <property type="entry name" value="PK_GC-A_B"/>
    <property type="match status" value="1"/>
</dbReference>
<dbReference type="InterPro" id="IPR001828">
    <property type="entry name" value="ANF_lig-bd_rcpt"/>
</dbReference>
<protein>
    <recommendedName>
        <fullName evidence="3 15">Guanylate cyclase</fullName>
        <ecNumber evidence="3 15">4.6.1.2</ecNumber>
    </recommendedName>
</protein>
<reference evidence="20 21" key="1">
    <citation type="journal article" date="2023" name="Arcadia Sci">
        <title>De novo assembly of a long-read Amblyomma americanum tick genome.</title>
        <authorList>
            <person name="Chou S."/>
            <person name="Poskanzer K.E."/>
            <person name="Rollins M."/>
            <person name="Thuy-Boun P.S."/>
        </authorList>
    </citation>
    <scope>NUCLEOTIDE SEQUENCE [LARGE SCALE GENOMIC DNA]</scope>
    <source>
        <strain evidence="20">F_SG_1</strain>
        <tissue evidence="20">Salivary glands</tissue>
    </source>
</reference>
<comment type="caution">
    <text evidence="20">The sequence shown here is derived from an EMBL/GenBank/DDBJ whole genome shotgun (WGS) entry which is preliminary data.</text>
</comment>
<feature type="signal peptide" evidence="17">
    <location>
        <begin position="1"/>
        <end position="22"/>
    </location>
</feature>
<dbReference type="GO" id="GO:0004672">
    <property type="term" value="F:protein kinase activity"/>
    <property type="evidence" value="ECO:0007669"/>
    <property type="project" value="InterPro"/>
</dbReference>
<keyword evidence="4 16" id="KW-0812">Transmembrane</keyword>
<dbReference type="InterPro" id="IPR050401">
    <property type="entry name" value="Cyclic_nucleotide_synthase"/>
</dbReference>
<dbReference type="InterPro" id="IPR029787">
    <property type="entry name" value="Nucleotide_cyclase"/>
</dbReference>
<dbReference type="InterPro" id="IPR001245">
    <property type="entry name" value="Ser-Thr/Tyr_kinase_cat_dom"/>
</dbReference>
<keyword evidence="12 14" id="KW-0456">Lyase</keyword>
<keyword evidence="11" id="KW-0325">Glycoprotein</keyword>
<dbReference type="InterPro" id="IPR018297">
    <property type="entry name" value="A/G_cyclase_CS"/>
</dbReference>
<keyword evidence="8" id="KW-0342">GTP-binding</keyword>
<evidence type="ECO:0000256" key="7">
    <source>
        <dbReference type="ARBA" id="ARBA00022989"/>
    </source>
</evidence>
<evidence type="ECO:0000256" key="10">
    <source>
        <dbReference type="ARBA" id="ARBA00023170"/>
    </source>
</evidence>
<dbReference type="EC" id="4.6.1.2" evidence="3 15"/>
<keyword evidence="7 16" id="KW-1133">Transmembrane helix</keyword>
<dbReference type="InterPro" id="IPR001054">
    <property type="entry name" value="A/G_cyclase"/>
</dbReference>
<dbReference type="Pfam" id="PF07714">
    <property type="entry name" value="PK_Tyr_Ser-Thr"/>
    <property type="match status" value="1"/>
</dbReference>
<evidence type="ECO:0000256" key="3">
    <source>
        <dbReference type="ARBA" id="ARBA00012202"/>
    </source>
</evidence>
<evidence type="ECO:0000259" key="19">
    <source>
        <dbReference type="PROSITE" id="PS50125"/>
    </source>
</evidence>
<dbReference type="FunFam" id="3.30.70.1230:FF:000004">
    <property type="entry name" value="Guanylate cyclase"/>
    <property type="match status" value="1"/>
</dbReference>
<keyword evidence="21" id="KW-1185">Reference proteome</keyword>
<dbReference type="AlphaFoldDB" id="A0AAQ4DWL8"/>
<dbReference type="PANTHER" id="PTHR11920:SF501">
    <property type="entry name" value="GUANYLATE CYCLASE 32E"/>
    <property type="match status" value="1"/>
</dbReference>
<gene>
    <name evidence="20" type="ORF">V5799_006361</name>
</gene>
<evidence type="ECO:0000259" key="18">
    <source>
        <dbReference type="PROSITE" id="PS50011"/>
    </source>
</evidence>
<dbReference type="InterPro" id="IPR000719">
    <property type="entry name" value="Prot_kinase_dom"/>
</dbReference>
<feature type="domain" description="Guanylate cyclase" evidence="19">
    <location>
        <begin position="931"/>
        <end position="1061"/>
    </location>
</feature>
<evidence type="ECO:0000256" key="4">
    <source>
        <dbReference type="ARBA" id="ARBA00022692"/>
    </source>
</evidence>
<dbReference type="CDD" id="cd07302">
    <property type="entry name" value="CHD"/>
    <property type="match status" value="1"/>
</dbReference>
<dbReference type="GO" id="GO:0001653">
    <property type="term" value="F:peptide receptor activity"/>
    <property type="evidence" value="ECO:0007669"/>
    <property type="project" value="TreeGrafter"/>
</dbReference>
<dbReference type="Pfam" id="PF00211">
    <property type="entry name" value="Guanylate_cyc"/>
    <property type="match status" value="1"/>
</dbReference>
<evidence type="ECO:0000256" key="12">
    <source>
        <dbReference type="ARBA" id="ARBA00023239"/>
    </source>
</evidence>